<accession>A0A1V9Y7B7</accession>
<comment type="caution">
    <text evidence="9">The sequence shown here is derived from an EMBL/GenBank/DDBJ whole genome shotgun (WGS) entry which is preliminary data.</text>
</comment>
<keyword evidence="6 7" id="KW-0539">Nucleus</keyword>
<feature type="region of interest" description="Disordered" evidence="8">
    <location>
        <begin position="1"/>
        <end position="32"/>
    </location>
</feature>
<feature type="compositionally biased region" description="Acidic residues" evidence="8">
    <location>
        <begin position="246"/>
        <end position="263"/>
    </location>
</feature>
<feature type="compositionally biased region" description="Basic and acidic residues" evidence="8">
    <location>
        <begin position="374"/>
        <end position="385"/>
    </location>
</feature>
<keyword evidence="5 7" id="KW-0804">Transcription</keyword>
<sequence length="460" mass="51930">MIPLGRRRATGGGAGKNSGSLPPLGAPKEDSFEEEYTLRLIPSIKKYNIARFNEEDMPNFSKCPQPVIMYEEPEKAPDEEEEKEKEAAGWNPGMKKRRRRRRKDNRIKNWIIEDNDSQAKFTGTVEGGVTSTYMLMVKTPHKNEFQVVPVEQWFRFKKPLSYRTLTLEEAEELSNEKKRAVERWLMSSNLAGEKKNDTDVVPTSTMKTGALQSSTTASQSDDIFAVAEAKAGKRRRPNKAATEGDPTGDDGGDFDEVFDDDESGHELEGPNGKEVDESESEDEIEDGSKDKKVVVSLEELLKRTQEQSKKKTTTEDGDKDSEDDESSSTPAQKYQYDDYGSLIQQTKPAENSTEAAPAQEQKAPPPAKPTPVKRPIDDKPKESNKKPKSSSQLKLTEALVQAEFIKYGGRMKQRDVLKRFKRYLLTKEDKSLLRDILRTICDTEEDPVDGAYLVLKSQFR</sequence>
<feature type="compositionally biased region" description="Polar residues" evidence="8">
    <location>
        <begin position="201"/>
        <end position="221"/>
    </location>
</feature>
<feature type="compositionally biased region" description="Polar residues" evidence="8">
    <location>
        <begin position="342"/>
        <end position="352"/>
    </location>
</feature>
<evidence type="ECO:0000256" key="8">
    <source>
        <dbReference type="SAM" id="MobiDB-lite"/>
    </source>
</evidence>
<feature type="region of interest" description="Disordered" evidence="8">
    <location>
        <begin position="72"/>
        <end position="102"/>
    </location>
</feature>
<evidence type="ECO:0000256" key="5">
    <source>
        <dbReference type="ARBA" id="ARBA00023163"/>
    </source>
</evidence>
<feature type="compositionally biased region" description="Basic and acidic residues" evidence="8">
    <location>
        <begin position="286"/>
        <end position="316"/>
    </location>
</feature>
<dbReference type="GO" id="GO:0003677">
    <property type="term" value="F:DNA binding"/>
    <property type="evidence" value="ECO:0007669"/>
    <property type="project" value="UniProtKB-KW"/>
</dbReference>
<dbReference type="InterPro" id="IPR008851">
    <property type="entry name" value="TFIIF-alpha"/>
</dbReference>
<feature type="compositionally biased region" description="Acidic residues" evidence="8">
    <location>
        <begin position="276"/>
        <end position="285"/>
    </location>
</feature>
<dbReference type="GO" id="GO:0032968">
    <property type="term" value="P:positive regulation of transcription elongation by RNA polymerase II"/>
    <property type="evidence" value="ECO:0007669"/>
    <property type="project" value="InterPro"/>
</dbReference>
<evidence type="ECO:0000313" key="9">
    <source>
        <dbReference type="EMBL" id="OQR81603.1"/>
    </source>
</evidence>
<keyword evidence="4 7" id="KW-0238">DNA-binding</keyword>
<dbReference type="EMBL" id="JNBS01004944">
    <property type="protein sequence ID" value="OQR81603.1"/>
    <property type="molecule type" value="Genomic_DNA"/>
</dbReference>
<organism evidence="9 10">
    <name type="scientific">Thraustotheca clavata</name>
    <dbReference type="NCBI Taxonomy" id="74557"/>
    <lineage>
        <taxon>Eukaryota</taxon>
        <taxon>Sar</taxon>
        <taxon>Stramenopiles</taxon>
        <taxon>Oomycota</taxon>
        <taxon>Saprolegniomycetes</taxon>
        <taxon>Saprolegniales</taxon>
        <taxon>Achlyaceae</taxon>
        <taxon>Thraustotheca</taxon>
    </lineage>
</organism>
<evidence type="ECO:0000256" key="3">
    <source>
        <dbReference type="ARBA" id="ARBA00023015"/>
    </source>
</evidence>
<comment type="similarity">
    <text evidence="2 7">Belongs to the TFIIF alpha subunit family.</text>
</comment>
<dbReference type="GO" id="GO:0006367">
    <property type="term" value="P:transcription initiation at RNA polymerase II promoter"/>
    <property type="evidence" value="ECO:0007669"/>
    <property type="project" value="InterPro"/>
</dbReference>
<dbReference type="Proteomes" id="UP000243217">
    <property type="component" value="Unassembled WGS sequence"/>
</dbReference>
<dbReference type="OrthoDB" id="76676at2759"/>
<evidence type="ECO:0000256" key="1">
    <source>
        <dbReference type="ARBA" id="ARBA00004123"/>
    </source>
</evidence>
<comment type="subcellular location">
    <subcellularLocation>
        <location evidence="1 7">Nucleus</location>
    </subcellularLocation>
</comment>
<dbReference type="GO" id="GO:0005674">
    <property type="term" value="C:transcription factor TFIIF complex"/>
    <property type="evidence" value="ECO:0007669"/>
    <property type="project" value="TreeGrafter"/>
</dbReference>
<feature type="compositionally biased region" description="Basic and acidic residues" evidence="8">
    <location>
        <begin position="264"/>
        <end position="275"/>
    </location>
</feature>
<protein>
    <recommendedName>
        <fullName evidence="7">Transcription initiation factor IIF subunit alpha</fullName>
    </recommendedName>
</protein>
<feature type="region of interest" description="Disordered" evidence="8">
    <location>
        <begin position="194"/>
        <end position="393"/>
    </location>
</feature>
<dbReference type="PANTHER" id="PTHR13011:SF0">
    <property type="entry name" value="GENERAL TRANSCRIPTION FACTOR IIF SUBUNIT 1"/>
    <property type="match status" value="1"/>
</dbReference>
<feature type="compositionally biased region" description="Acidic residues" evidence="8">
    <location>
        <begin position="317"/>
        <end position="326"/>
    </location>
</feature>
<dbReference type="Pfam" id="PF05793">
    <property type="entry name" value="TFIIF_alpha"/>
    <property type="match status" value="1"/>
</dbReference>
<evidence type="ECO:0000256" key="2">
    <source>
        <dbReference type="ARBA" id="ARBA00005249"/>
    </source>
</evidence>
<evidence type="ECO:0000256" key="4">
    <source>
        <dbReference type="ARBA" id="ARBA00023125"/>
    </source>
</evidence>
<dbReference type="SUPFAM" id="SSF50916">
    <property type="entry name" value="Rap30/74 interaction domains"/>
    <property type="match status" value="1"/>
</dbReference>
<feature type="compositionally biased region" description="Low complexity" evidence="8">
    <location>
        <begin position="353"/>
        <end position="362"/>
    </location>
</feature>
<gene>
    <name evidence="9" type="ORF">THRCLA_23337</name>
</gene>
<comment type="function">
    <text evidence="7">TFIIF is a general transcription initiation factor that binds to RNA polymerase II and helps to recruit it to the initiation complex in collaboration with TFIIB. It promotes transcription elongation.</text>
</comment>
<dbReference type="PANTHER" id="PTHR13011">
    <property type="entry name" value="TFIIF-ALPHA"/>
    <property type="match status" value="1"/>
</dbReference>
<dbReference type="STRING" id="74557.A0A1V9Y7B7"/>
<keyword evidence="3 7" id="KW-0805">Transcription regulation</keyword>
<evidence type="ECO:0000313" key="10">
    <source>
        <dbReference type="Proteomes" id="UP000243217"/>
    </source>
</evidence>
<dbReference type="InterPro" id="IPR011039">
    <property type="entry name" value="TFIIF_interaction"/>
</dbReference>
<evidence type="ECO:0000256" key="7">
    <source>
        <dbReference type="RuleBase" id="RU366044"/>
    </source>
</evidence>
<evidence type="ECO:0000256" key="6">
    <source>
        <dbReference type="ARBA" id="ARBA00023242"/>
    </source>
</evidence>
<reference evidence="9 10" key="1">
    <citation type="journal article" date="2014" name="Genome Biol. Evol.">
        <title>The secreted proteins of Achlya hypogyna and Thraustotheca clavata identify the ancestral oomycete secretome and reveal gene acquisitions by horizontal gene transfer.</title>
        <authorList>
            <person name="Misner I."/>
            <person name="Blouin N."/>
            <person name="Leonard G."/>
            <person name="Richards T.A."/>
            <person name="Lane C.E."/>
        </authorList>
    </citation>
    <scope>NUCLEOTIDE SEQUENCE [LARGE SCALE GENOMIC DNA]</scope>
    <source>
        <strain evidence="9 10">ATCC 34112</strain>
    </source>
</reference>
<keyword evidence="10" id="KW-1185">Reference proteome</keyword>
<proteinExistence type="inferred from homology"/>
<dbReference type="GO" id="GO:0001096">
    <property type="term" value="F:TFIIF-class transcription factor complex binding"/>
    <property type="evidence" value="ECO:0007669"/>
    <property type="project" value="TreeGrafter"/>
</dbReference>
<dbReference type="GO" id="GO:0016251">
    <property type="term" value="F:RNA polymerase II general transcription initiation factor activity"/>
    <property type="evidence" value="ECO:0007669"/>
    <property type="project" value="TreeGrafter"/>
</dbReference>
<name>A0A1V9Y7B7_9STRA</name>
<dbReference type="AlphaFoldDB" id="A0A1V9Y7B7"/>